<evidence type="ECO:0000256" key="3">
    <source>
        <dbReference type="ARBA" id="ARBA00022833"/>
    </source>
</evidence>
<dbReference type="SUPFAM" id="SSF51316">
    <property type="entry name" value="Mss4-like"/>
    <property type="match status" value="1"/>
</dbReference>
<keyword evidence="3" id="KW-0862">Zinc</keyword>
<protein>
    <submittedName>
        <fullName evidence="6">GFA family protein</fullName>
    </submittedName>
</protein>
<evidence type="ECO:0000256" key="2">
    <source>
        <dbReference type="ARBA" id="ARBA00022723"/>
    </source>
</evidence>
<dbReference type="PROSITE" id="PS51891">
    <property type="entry name" value="CENP_V_GFA"/>
    <property type="match status" value="1"/>
</dbReference>
<feature type="domain" description="CENP-V/GFA" evidence="5">
    <location>
        <begin position="9"/>
        <end position="115"/>
    </location>
</feature>
<evidence type="ECO:0000256" key="1">
    <source>
        <dbReference type="ARBA" id="ARBA00005495"/>
    </source>
</evidence>
<gene>
    <name evidence="6" type="ORF">OH818_13180</name>
</gene>
<accession>A0ABY7C7R9</accession>
<evidence type="ECO:0000259" key="5">
    <source>
        <dbReference type="PROSITE" id="PS51891"/>
    </source>
</evidence>
<sequence>MTDPSTPLHTGGCRCGAIRFAASADPHYTAICHCEDCRRASGAPFLAFVGFRREEVRFVGGEGRRYGRDPVARSFCETCGAPIAYYDARLPDRIYFALGAMDAPHCHEPTLQAYANEVLPFRCISIDLPAREKGGVTRP</sequence>
<dbReference type="RefSeq" id="WP_268883391.1">
    <property type="nucleotide sequence ID" value="NZ_CP114029.1"/>
</dbReference>
<dbReference type="Gene3D" id="3.90.1590.10">
    <property type="entry name" value="glutathione-dependent formaldehyde- activating enzyme (gfa)"/>
    <property type="match status" value="1"/>
</dbReference>
<proteinExistence type="inferred from homology"/>
<dbReference type="EMBL" id="CP114029">
    <property type="protein sequence ID" value="WAP70855.1"/>
    <property type="molecule type" value="Genomic_DNA"/>
</dbReference>
<evidence type="ECO:0000256" key="4">
    <source>
        <dbReference type="ARBA" id="ARBA00023239"/>
    </source>
</evidence>
<evidence type="ECO:0000313" key="6">
    <source>
        <dbReference type="EMBL" id="WAP70855.1"/>
    </source>
</evidence>
<reference evidence="6" key="1">
    <citation type="submission" date="2022-12" db="EMBL/GenBank/DDBJ databases">
        <title>Jiella pelagia sp. nov., isolated from phosphonate enriched culture of Northwest Pacific surface seawater.</title>
        <authorList>
            <person name="Shin D.Y."/>
            <person name="Hwang C.Y."/>
        </authorList>
    </citation>
    <scope>NUCLEOTIDE SEQUENCE</scope>
    <source>
        <strain evidence="6">HL-NP1</strain>
    </source>
</reference>
<dbReference type="InterPro" id="IPR006913">
    <property type="entry name" value="CENP-V/GFA"/>
</dbReference>
<organism evidence="6 7">
    <name type="scientific">Jiella pelagia</name>
    <dbReference type="NCBI Taxonomy" id="2986949"/>
    <lineage>
        <taxon>Bacteria</taxon>
        <taxon>Pseudomonadati</taxon>
        <taxon>Pseudomonadota</taxon>
        <taxon>Alphaproteobacteria</taxon>
        <taxon>Hyphomicrobiales</taxon>
        <taxon>Aurantimonadaceae</taxon>
        <taxon>Jiella</taxon>
    </lineage>
</organism>
<name>A0ABY7C7R9_9HYPH</name>
<comment type="similarity">
    <text evidence="1">Belongs to the Gfa family.</text>
</comment>
<dbReference type="PANTHER" id="PTHR33337">
    <property type="entry name" value="GFA DOMAIN-CONTAINING PROTEIN"/>
    <property type="match status" value="1"/>
</dbReference>
<evidence type="ECO:0000313" key="7">
    <source>
        <dbReference type="Proteomes" id="UP001164020"/>
    </source>
</evidence>
<keyword evidence="4" id="KW-0456">Lyase</keyword>
<keyword evidence="7" id="KW-1185">Reference proteome</keyword>
<dbReference type="PANTHER" id="PTHR33337:SF40">
    <property type="entry name" value="CENP-V_GFA DOMAIN-CONTAINING PROTEIN-RELATED"/>
    <property type="match status" value="1"/>
</dbReference>
<dbReference type="InterPro" id="IPR011057">
    <property type="entry name" value="Mss4-like_sf"/>
</dbReference>
<dbReference type="Pfam" id="PF04828">
    <property type="entry name" value="GFA"/>
    <property type="match status" value="1"/>
</dbReference>
<keyword evidence="2" id="KW-0479">Metal-binding</keyword>
<dbReference type="Proteomes" id="UP001164020">
    <property type="component" value="Chromosome"/>
</dbReference>